<dbReference type="AlphaFoldDB" id="A0ABD3VRU1"/>
<reference evidence="2 3" key="1">
    <citation type="submission" date="2024-11" db="EMBL/GenBank/DDBJ databases">
        <title>Chromosome-level genome assembly of the freshwater bivalve Anodonta woodiana.</title>
        <authorList>
            <person name="Chen X."/>
        </authorList>
    </citation>
    <scope>NUCLEOTIDE SEQUENCE [LARGE SCALE GENOMIC DNA]</scope>
    <source>
        <strain evidence="2">MN2024</strain>
        <tissue evidence="2">Gills</tissue>
    </source>
</reference>
<evidence type="ECO:0000313" key="3">
    <source>
        <dbReference type="Proteomes" id="UP001634394"/>
    </source>
</evidence>
<name>A0ABD3VRU1_SINWO</name>
<comment type="caution">
    <text evidence="2">The sequence shown here is derived from an EMBL/GenBank/DDBJ whole genome shotgun (WGS) entry which is preliminary data.</text>
</comment>
<evidence type="ECO:0000256" key="1">
    <source>
        <dbReference type="SAM" id="MobiDB-lite"/>
    </source>
</evidence>
<accession>A0ABD3VRU1</accession>
<proteinExistence type="predicted"/>
<dbReference type="EMBL" id="JBJQND010000010">
    <property type="protein sequence ID" value="KAL3863393.1"/>
    <property type="molecule type" value="Genomic_DNA"/>
</dbReference>
<gene>
    <name evidence="2" type="ORF">ACJMK2_005150</name>
</gene>
<protein>
    <submittedName>
        <fullName evidence="2">Uncharacterized protein</fullName>
    </submittedName>
</protein>
<keyword evidence="3" id="KW-1185">Reference proteome</keyword>
<sequence length="277" mass="31414">MALATTRKPAKGHALLVPEKPTNLPLEETVYERTHETLTEERAVNIKAMVSESRRGSNASLTRHNSLPYLMDNDLSTDHSFEDTKDDIRAPFIKYDPNMLSPYSVSPVIHRRMYNNSPNCPSANPTPPSSPRSRRSVLSVRESPSTDKPFTTSTFSTPKLLRRRQNLQNSLSIESSNDSLDKGKQRYDIDGKIVIPLSEENVESLEKNIDQNVDMAAGDNLETMDTLDASYQPCFEFSNDNDNHSDVTEKCERWLRTLQITRMDKIKSVSYTHLPPI</sequence>
<evidence type="ECO:0000313" key="2">
    <source>
        <dbReference type="EMBL" id="KAL3863393.1"/>
    </source>
</evidence>
<feature type="compositionally biased region" description="Polar residues" evidence="1">
    <location>
        <begin position="146"/>
        <end position="157"/>
    </location>
</feature>
<organism evidence="2 3">
    <name type="scientific">Sinanodonta woodiana</name>
    <name type="common">Chinese pond mussel</name>
    <name type="synonym">Anodonta woodiana</name>
    <dbReference type="NCBI Taxonomy" id="1069815"/>
    <lineage>
        <taxon>Eukaryota</taxon>
        <taxon>Metazoa</taxon>
        <taxon>Spiralia</taxon>
        <taxon>Lophotrochozoa</taxon>
        <taxon>Mollusca</taxon>
        <taxon>Bivalvia</taxon>
        <taxon>Autobranchia</taxon>
        <taxon>Heteroconchia</taxon>
        <taxon>Palaeoheterodonta</taxon>
        <taxon>Unionida</taxon>
        <taxon>Unionoidea</taxon>
        <taxon>Unionidae</taxon>
        <taxon>Unioninae</taxon>
        <taxon>Sinanodonta</taxon>
    </lineage>
</organism>
<dbReference type="Proteomes" id="UP001634394">
    <property type="component" value="Unassembled WGS sequence"/>
</dbReference>
<feature type="region of interest" description="Disordered" evidence="1">
    <location>
        <begin position="114"/>
        <end position="157"/>
    </location>
</feature>